<dbReference type="InterPro" id="IPR000160">
    <property type="entry name" value="GGDEF_dom"/>
</dbReference>
<dbReference type="SUPFAM" id="SSF141868">
    <property type="entry name" value="EAL domain-like"/>
    <property type="match status" value="1"/>
</dbReference>
<dbReference type="NCBIfam" id="TIGR00254">
    <property type="entry name" value="GGDEF"/>
    <property type="match status" value="1"/>
</dbReference>
<keyword evidence="2" id="KW-0812">Transmembrane</keyword>
<feature type="domain" description="PAS" evidence="3">
    <location>
        <begin position="813"/>
        <end position="864"/>
    </location>
</feature>
<comment type="caution">
    <text evidence="7">The sequence shown here is derived from an EMBL/GenBank/DDBJ whole genome shotgun (WGS) entry which is preliminary data.</text>
</comment>
<dbReference type="InterPro" id="IPR013656">
    <property type="entry name" value="PAS_4"/>
</dbReference>
<dbReference type="PANTHER" id="PTHR44757">
    <property type="entry name" value="DIGUANYLATE CYCLASE DGCP"/>
    <property type="match status" value="1"/>
</dbReference>
<evidence type="ECO:0000313" key="7">
    <source>
        <dbReference type="EMBL" id="GGY78291.1"/>
    </source>
</evidence>
<reference evidence="8" key="1">
    <citation type="journal article" date="2019" name="Int. J. Syst. Evol. Microbiol.">
        <title>The Global Catalogue of Microorganisms (GCM) 10K type strain sequencing project: providing services to taxonomists for standard genome sequencing and annotation.</title>
        <authorList>
            <consortium name="The Broad Institute Genomics Platform"/>
            <consortium name="The Broad Institute Genome Sequencing Center for Infectious Disease"/>
            <person name="Wu L."/>
            <person name="Ma J."/>
        </authorList>
    </citation>
    <scope>NUCLEOTIDE SEQUENCE [LARGE SCALE GENOMIC DNA]</scope>
    <source>
        <strain evidence="8">KCTC 32239</strain>
    </source>
</reference>
<dbReference type="Pfam" id="PF00989">
    <property type="entry name" value="PAS"/>
    <property type="match status" value="1"/>
</dbReference>
<proteinExistence type="predicted"/>
<gene>
    <name evidence="7" type="ORF">GCM10011613_23640</name>
</gene>
<dbReference type="InterPro" id="IPR052155">
    <property type="entry name" value="Biofilm_reg_signaling"/>
</dbReference>
<dbReference type="Pfam" id="PF00563">
    <property type="entry name" value="EAL"/>
    <property type="match status" value="1"/>
</dbReference>
<dbReference type="InterPro" id="IPR035919">
    <property type="entry name" value="EAL_sf"/>
</dbReference>
<feature type="domain" description="EAL" evidence="5">
    <location>
        <begin position="1119"/>
        <end position="1373"/>
    </location>
</feature>
<dbReference type="SUPFAM" id="SSF55785">
    <property type="entry name" value="PYP-like sensor domain (PAS domain)"/>
    <property type="match status" value="5"/>
</dbReference>
<dbReference type="SMART" id="SM00086">
    <property type="entry name" value="PAC"/>
    <property type="match status" value="5"/>
</dbReference>
<dbReference type="PROSITE" id="PS50112">
    <property type="entry name" value="PAS"/>
    <property type="match status" value="4"/>
</dbReference>
<feature type="domain" description="PAC" evidence="4">
    <location>
        <begin position="890"/>
        <end position="940"/>
    </location>
</feature>
<dbReference type="SUPFAM" id="SSF55073">
    <property type="entry name" value="Nucleotide cyclase"/>
    <property type="match status" value="1"/>
</dbReference>
<dbReference type="CDD" id="cd01948">
    <property type="entry name" value="EAL"/>
    <property type="match status" value="1"/>
</dbReference>
<dbReference type="Pfam" id="PF08448">
    <property type="entry name" value="PAS_4"/>
    <property type="match status" value="1"/>
</dbReference>
<dbReference type="InterPro" id="IPR013767">
    <property type="entry name" value="PAS_fold"/>
</dbReference>
<dbReference type="NCBIfam" id="TIGR00229">
    <property type="entry name" value="sensory_box"/>
    <property type="match status" value="5"/>
</dbReference>
<evidence type="ECO:0000256" key="1">
    <source>
        <dbReference type="SAM" id="Coils"/>
    </source>
</evidence>
<feature type="domain" description="PAS" evidence="3">
    <location>
        <begin position="435"/>
        <end position="508"/>
    </location>
</feature>
<accession>A0ABQ3B3Y4</accession>
<evidence type="ECO:0000256" key="2">
    <source>
        <dbReference type="SAM" id="Phobius"/>
    </source>
</evidence>
<keyword evidence="8" id="KW-1185">Reference proteome</keyword>
<dbReference type="Gene3D" id="3.30.70.270">
    <property type="match status" value="1"/>
</dbReference>
<dbReference type="InterPro" id="IPR000700">
    <property type="entry name" value="PAS-assoc_C"/>
</dbReference>
<dbReference type="Proteomes" id="UP000619761">
    <property type="component" value="Unassembled WGS sequence"/>
</dbReference>
<dbReference type="CDD" id="cd01949">
    <property type="entry name" value="GGDEF"/>
    <property type="match status" value="1"/>
</dbReference>
<dbReference type="InterPro" id="IPR001610">
    <property type="entry name" value="PAC"/>
</dbReference>
<dbReference type="Pfam" id="PF13426">
    <property type="entry name" value="PAS_9"/>
    <property type="match status" value="3"/>
</dbReference>
<feature type="domain" description="PAS" evidence="3">
    <location>
        <begin position="313"/>
        <end position="385"/>
    </location>
</feature>
<evidence type="ECO:0000259" key="4">
    <source>
        <dbReference type="PROSITE" id="PS50113"/>
    </source>
</evidence>
<evidence type="ECO:0000259" key="5">
    <source>
        <dbReference type="PROSITE" id="PS50883"/>
    </source>
</evidence>
<dbReference type="PANTHER" id="PTHR44757:SF2">
    <property type="entry name" value="BIOFILM ARCHITECTURE MAINTENANCE PROTEIN MBAA"/>
    <property type="match status" value="1"/>
</dbReference>
<feature type="domain" description="PAS" evidence="3">
    <location>
        <begin position="566"/>
        <end position="632"/>
    </location>
</feature>
<feature type="coiled-coil region" evidence="1">
    <location>
        <begin position="418"/>
        <end position="445"/>
    </location>
</feature>
<dbReference type="SMART" id="SM00267">
    <property type="entry name" value="GGDEF"/>
    <property type="match status" value="1"/>
</dbReference>
<dbReference type="InterPro" id="IPR043128">
    <property type="entry name" value="Rev_trsase/Diguanyl_cyclase"/>
</dbReference>
<feature type="domain" description="GGDEF" evidence="6">
    <location>
        <begin position="972"/>
        <end position="1110"/>
    </location>
</feature>
<organism evidence="7 8">
    <name type="scientific">Cellvibrio zantedeschiae</name>
    <dbReference type="NCBI Taxonomy" id="1237077"/>
    <lineage>
        <taxon>Bacteria</taxon>
        <taxon>Pseudomonadati</taxon>
        <taxon>Pseudomonadota</taxon>
        <taxon>Gammaproteobacteria</taxon>
        <taxon>Cellvibrionales</taxon>
        <taxon>Cellvibrionaceae</taxon>
        <taxon>Cellvibrio</taxon>
    </lineage>
</organism>
<keyword evidence="2" id="KW-1133">Transmembrane helix</keyword>
<dbReference type="CDD" id="cd00130">
    <property type="entry name" value="PAS"/>
    <property type="match status" value="4"/>
</dbReference>
<dbReference type="PROSITE" id="PS50113">
    <property type="entry name" value="PAC"/>
    <property type="match status" value="4"/>
</dbReference>
<dbReference type="InterPro" id="IPR001633">
    <property type="entry name" value="EAL_dom"/>
</dbReference>
<evidence type="ECO:0008006" key="9">
    <source>
        <dbReference type="Google" id="ProtNLM"/>
    </source>
</evidence>
<dbReference type="SMART" id="SM00091">
    <property type="entry name" value="PAS"/>
    <property type="match status" value="5"/>
</dbReference>
<dbReference type="SMART" id="SM00052">
    <property type="entry name" value="EAL"/>
    <property type="match status" value="1"/>
</dbReference>
<dbReference type="Pfam" id="PF00990">
    <property type="entry name" value="GGDEF"/>
    <property type="match status" value="1"/>
</dbReference>
<dbReference type="InterPro" id="IPR000014">
    <property type="entry name" value="PAS"/>
</dbReference>
<keyword evidence="2" id="KW-0472">Membrane</keyword>
<sequence>MEIEMSARKSYTDVSFSVWLALSLFAALVITFITYVHSEKQVDIANDQRNLSLQYADELRQSSDDLTRMVRSYAATGNPIYKQYYQDIVAIRDGNLPRPHNYQNNYWHLALIAGKPKAAPNERKIALLELIREAGANEEELRTLYDAKANADVLTTAELNAINLIDNAGTGAEGEENRRKALSFLFGHSYDQAKAAIIVPIDKFYRQIDSRTRHALIQSKETLAFTRLTLIGFGVSLAVLLWRISQILRITLGGSVAEVYTQIARLGKGDFSAPISVNANRKNSVLGWLAETQQNLRTMLQQRLTAEDAQAESDKRYRILFDSCPIGINIVSPNPDDFLIDGNPAFLRLLGYTRDELRQLRPKDVVTPAELDLVDPALEKIASGAPYFREWLLLRKDGSSFPADIIATTLPDGTLMSIAIDITERKQAEEKLRRSEENLAITLQSIGDAVIATDAAGRITRMNPTAERLTGWKLTDAIGQPLTEVFRIISAYTREIANNPVQQVIESGQIVGMANHTTLIARDGIEYQIADSAAPIRDSAGTIIGIVLVFSDVTARYQSEAALRRADERFRRTFKLIPNPLTLQNIDGVMIDCSDNFCEATGYTREEVIGRTTVELGLWVNPLERENMRQHLLSEGKIDNFEFQLRRRNGDIRFIQLSARFISQQPEPLLLAVAHDITERKLAEEAVRQNERFIATLAHNIPGMVSHWTKDLRCNFANKEYLTWFGKTIEEVYRSKPQDIIGEALYRENEPYMLAALAGTAQSFERVIPRPGGSRYVWTQYIPDVENGQVEGLFVVVMDITKRKLAELALQESLQHTQAILDNMFDGVITINTEGVIESFNVAASKIFGYTSAEVLGRNVTELMPSHFKSQHEAYLHRHNQSLDGPVLNTLREVEGQRKDGEIFPMSLSISKILRAGKVTFVGLVRDISQQRQDEEEIYRLAFYDPLTNLPNRRLLYDRLQQAMITSSRTDQHGALMFLDLDYFKQLNDSLGHDLGDVLLQQVATRLQSCGREGDTVARMGGDEFVMLIEALSPYPNEAASQAEMIAHKVLKALSHPYTLRDHSYVITPSIGIVVFLHQTDSMEELLKKADVAMYQAKTAGRNTARFFDPTMQAAVSVRIELEKSMRKALERQEFILHYQLQVDRTGSPIGVEALVRWKHSQHGMISPAAFIPLAEETGMILPLGQWVLETACMQLVEWAKSPQTANWCMAVNVSVIQFAHPDFVATVTTALQKTGANPHHLKLELTESMLAKDVEEVIVKMVEIKTLGVTFSLDDFGTGYSSLSYLKRLPLDQLKIDQSFVRDLLTDNNDATIARTVVALGHSLGLRVIAEGVETAEQRDALAEMGCDAYQGYYFARPVGINDLKTTINNLP</sequence>
<feature type="transmembrane region" description="Helical" evidence="2">
    <location>
        <begin position="16"/>
        <end position="36"/>
    </location>
</feature>
<protein>
    <recommendedName>
        <fullName evidence="9">Diguanylate cyclase</fullName>
    </recommendedName>
</protein>
<dbReference type="PROSITE" id="PS50883">
    <property type="entry name" value="EAL"/>
    <property type="match status" value="1"/>
</dbReference>
<dbReference type="Gene3D" id="3.20.20.450">
    <property type="entry name" value="EAL domain"/>
    <property type="match status" value="1"/>
</dbReference>
<evidence type="ECO:0000259" key="3">
    <source>
        <dbReference type="PROSITE" id="PS50112"/>
    </source>
</evidence>
<evidence type="ECO:0000259" key="6">
    <source>
        <dbReference type="PROSITE" id="PS50887"/>
    </source>
</evidence>
<dbReference type="EMBL" id="BMYZ01000002">
    <property type="protein sequence ID" value="GGY78291.1"/>
    <property type="molecule type" value="Genomic_DNA"/>
</dbReference>
<dbReference type="InterPro" id="IPR035965">
    <property type="entry name" value="PAS-like_dom_sf"/>
</dbReference>
<dbReference type="InterPro" id="IPR029787">
    <property type="entry name" value="Nucleotide_cyclase"/>
</dbReference>
<name>A0ABQ3B3Y4_9GAMM</name>
<feature type="domain" description="PAC" evidence="4">
    <location>
        <begin position="639"/>
        <end position="689"/>
    </location>
</feature>
<keyword evidence="1" id="KW-0175">Coiled coil</keyword>
<feature type="transmembrane region" description="Helical" evidence="2">
    <location>
        <begin position="223"/>
        <end position="242"/>
    </location>
</feature>
<evidence type="ECO:0000313" key="8">
    <source>
        <dbReference type="Proteomes" id="UP000619761"/>
    </source>
</evidence>
<dbReference type="PROSITE" id="PS50887">
    <property type="entry name" value="GGDEF"/>
    <property type="match status" value="1"/>
</dbReference>
<dbReference type="Gene3D" id="3.30.450.20">
    <property type="entry name" value="PAS domain"/>
    <property type="match status" value="5"/>
</dbReference>
<feature type="domain" description="PAC" evidence="4">
    <location>
        <begin position="387"/>
        <end position="434"/>
    </location>
</feature>
<feature type="domain" description="PAC" evidence="4">
    <location>
        <begin position="513"/>
        <end position="565"/>
    </location>
</feature>